<dbReference type="PRINTS" id="PR00205">
    <property type="entry name" value="CADHERIN"/>
</dbReference>
<evidence type="ECO:0000256" key="2">
    <source>
        <dbReference type="ARBA" id="ARBA00022737"/>
    </source>
</evidence>
<dbReference type="GO" id="GO:0001736">
    <property type="term" value="P:establishment of planar polarity"/>
    <property type="evidence" value="ECO:0007669"/>
    <property type="project" value="UniProtKB-ARBA"/>
</dbReference>
<dbReference type="GO" id="GO:0045296">
    <property type="term" value="F:cadherin binding"/>
    <property type="evidence" value="ECO:0007669"/>
    <property type="project" value="TreeGrafter"/>
</dbReference>
<dbReference type="CDD" id="cd00110">
    <property type="entry name" value="LamG"/>
    <property type="match status" value="2"/>
</dbReference>
<feature type="domain" description="EGF-like" evidence="11">
    <location>
        <begin position="1566"/>
        <end position="1601"/>
    </location>
</feature>
<feature type="domain" description="Cadherin" evidence="12">
    <location>
        <begin position="198"/>
        <end position="275"/>
    </location>
</feature>
<evidence type="ECO:0000259" key="12">
    <source>
        <dbReference type="PROSITE" id="PS50268"/>
    </source>
</evidence>
<keyword evidence="9" id="KW-0812">Transmembrane</keyword>
<dbReference type="SMART" id="SM00282">
    <property type="entry name" value="LamG"/>
    <property type="match status" value="2"/>
</dbReference>
<dbReference type="PROSITE" id="PS01187">
    <property type="entry name" value="EGF_CA"/>
    <property type="match status" value="1"/>
</dbReference>
<evidence type="ECO:0000313" key="14">
    <source>
        <dbReference type="Proteomes" id="UP001286313"/>
    </source>
</evidence>
<feature type="compositionally biased region" description="Acidic residues" evidence="8">
    <location>
        <begin position="543"/>
        <end position="558"/>
    </location>
</feature>
<accession>A0AAE1KQF9</accession>
<dbReference type="SMART" id="SM00179">
    <property type="entry name" value="EGF_CA"/>
    <property type="match status" value="1"/>
</dbReference>
<reference evidence="13" key="1">
    <citation type="submission" date="2023-10" db="EMBL/GenBank/DDBJ databases">
        <title>Genome assemblies of two species of porcelain crab, Petrolisthes cinctipes and Petrolisthes manimaculis (Anomura: Porcellanidae).</title>
        <authorList>
            <person name="Angst P."/>
        </authorList>
    </citation>
    <scope>NUCLEOTIDE SEQUENCE</scope>
    <source>
        <strain evidence="13">PB745_01</strain>
        <tissue evidence="13">Gill</tissue>
    </source>
</reference>
<dbReference type="PANTHER" id="PTHR24027:SF438">
    <property type="entry name" value="CADHERIN 23"/>
    <property type="match status" value="1"/>
</dbReference>
<dbReference type="Gene3D" id="2.10.25.10">
    <property type="entry name" value="Laminin"/>
    <property type="match status" value="2"/>
</dbReference>
<dbReference type="InterPro" id="IPR001881">
    <property type="entry name" value="EGF-like_Ca-bd_dom"/>
</dbReference>
<evidence type="ECO:0000256" key="9">
    <source>
        <dbReference type="SAM" id="Phobius"/>
    </source>
</evidence>
<protein>
    <recommendedName>
        <fullName evidence="15">Neural-cadherin</fullName>
    </recommendedName>
</protein>
<dbReference type="Pfam" id="PF00028">
    <property type="entry name" value="Cadherin"/>
    <property type="match status" value="3"/>
</dbReference>
<comment type="subcellular location">
    <subcellularLocation>
        <location evidence="1">Membrane</location>
    </subcellularLocation>
</comment>
<evidence type="ECO:0000256" key="4">
    <source>
        <dbReference type="ARBA" id="ARBA00023136"/>
    </source>
</evidence>
<dbReference type="InterPro" id="IPR018097">
    <property type="entry name" value="EGF_Ca-bd_CS"/>
</dbReference>
<dbReference type="PROSITE" id="PS01186">
    <property type="entry name" value="EGF_2"/>
    <property type="match status" value="1"/>
</dbReference>
<dbReference type="SUPFAM" id="SSF49313">
    <property type="entry name" value="Cadherin-like"/>
    <property type="match status" value="7"/>
</dbReference>
<feature type="domain" description="Laminin G" evidence="10">
    <location>
        <begin position="1369"/>
        <end position="1563"/>
    </location>
</feature>
<dbReference type="PROSITE" id="PS50025">
    <property type="entry name" value="LAM_G_DOMAIN"/>
    <property type="match status" value="2"/>
</dbReference>
<feature type="compositionally biased region" description="Low complexity" evidence="8">
    <location>
        <begin position="367"/>
        <end position="388"/>
    </location>
</feature>
<keyword evidence="7" id="KW-0245">EGF-like domain</keyword>
<dbReference type="GO" id="GO:0007156">
    <property type="term" value="P:homophilic cell adhesion via plasma membrane adhesion molecules"/>
    <property type="evidence" value="ECO:0007669"/>
    <property type="project" value="InterPro"/>
</dbReference>
<evidence type="ECO:0000256" key="3">
    <source>
        <dbReference type="ARBA" id="ARBA00022837"/>
    </source>
</evidence>
<dbReference type="EMBL" id="JAWQEG010001111">
    <property type="protein sequence ID" value="KAK3882261.1"/>
    <property type="molecule type" value="Genomic_DNA"/>
</dbReference>
<gene>
    <name evidence="13" type="ORF">Pcinc_013341</name>
</gene>
<dbReference type="PROSITE" id="PS50026">
    <property type="entry name" value="EGF_3"/>
    <property type="match status" value="3"/>
</dbReference>
<dbReference type="PROSITE" id="PS00022">
    <property type="entry name" value="EGF_1"/>
    <property type="match status" value="3"/>
</dbReference>
<organism evidence="13 14">
    <name type="scientific">Petrolisthes cinctipes</name>
    <name type="common">Flat porcelain crab</name>
    <dbReference type="NCBI Taxonomy" id="88211"/>
    <lineage>
        <taxon>Eukaryota</taxon>
        <taxon>Metazoa</taxon>
        <taxon>Ecdysozoa</taxon>
        <taxon>Arthropoda</taxon>
        <taxon>Crustacea</taxon>
        <taxon>Multicrustacea</taxon>
        <taxon>Malacostraca</taxon>
        <taxon>Eumalacostraca</taxon>
        <taxon>Eucarida</taxon>
        <taxon>Decapoda</taxon>
        <taxon>Pleocyemata</taxon>
        <taxon>Anomura</taxon>
        <taxon>Galatheoidea</taxon>
        <taxon>Porcellanidae</taxon>
        <taxon>Petrolisthes</taxon>
    </lineage>
</organism>
<dbReference type="InterPro" id="IPR015919">
    <property type="entry name" value="Cadherin-like_sf"/>
</dbReference>
<dbReference type="GO" id="GO:0048513">
    <property type="term" value="P:animal organ development"/>
    <property type="evidence" value="ECO:0007669"/>
    <property type="project" value="UniProtKB-ARBA"/>
</dbReference>
<dbReference type="InterPro" id="IPR039808">
    <property type="entry name" value="Cadherin"/>
</dbReference>
<sequence>MLEKRGGGEGEKDNVEKEGEGKVKEEGRKEKEVEEGVDEERRKRREVKPTRLLSESGGPILEFSKVRYCTLLSEDAALASTLITVSATHSRGAAVRFSITGGNRDGLFTIHQHTGVITLAAPLDYETHTKGPLTYLDPYQQSTHAPTLPSLVQHDLVVAGEAGGQVGHTLVQVKVADVNDNPPYFVHPLPEVTLVEEEDAHLPAVIATVEAKDRDYLDHHGLLYTVRGDGVDGYHPTTAFFTINSLTGELTQLKALDRDPPKGKVVWKVKVQVRDGQALWSRQAMHRHLANKAKALNATRKAHPTTTPMKRSITINTRTTHTTVTTTLSQNMDTKLEHSTKTTHPLTSKKRIRTRDAKRMQHKNKRATQLTTTSRRTQTQNTKTTTTTHPRRRRTEPRDDDNETTLTNSADTKQSYHDSRMVLYTPNTRKARHTLGQQQQQEQRGVMHSSTHNNNNPSSTLLYGLVREHGVIRIKVLQSSRKYHSGAKRHHSRTKVFMPASGVGVKRHGGQTLHGTKTLSPPPDRTKTRVKRYPQNYQKMNLWDEDEDEAEEGEEEEGQNGQCEIDRKFPTEQQKDKGRGGLHGLGGSRVHVAETEVTIRLLDRNDNSPVFPNATMFGLVQENGPIGESVLLYLSVTSVAAWDADDAFEGTNAKVTYSILRNARHERTGEAIFSIHPDTGLIRTAVCCLDRETTTQYQIQVVATDGGGLQGTGVVVVRLADVNDNSPRLEQKLWQVEVDETWGNGPPDDTSLLQISVLDPDTSNYFYYRVVESSGWGWQHFGLRSVGASGHLYARQTLDYENESHRRGFKFMVQVTDKGRGGWEDPRHLDSAWVVVNLRDLNDNPPQFIRPQAHVTLSEDAAPGTSLATLTALEPDESGQQEVEYRVEGFWNALTVDYRGTVSLQSAVDREAGDGGGVGEARILCVDSGQPPLTATATLTITLTDINDTPPTLLPPTTFHVTEHAAPAHLGVITATDDDVWALGHGPPFTFSLSASNHQHILDYIALEFDPQLDSGRGGAHLRTVASVDREQYPELEVAVSVTDAGGLAATHIVTVIIDDINDNPMEPGAKTVYLWKPQGGATEAPLGRVFVKDPDDWDLDDKIFSWVGPSHPLFTLNPHTGDLLASSQVKEGRYELHVSVSDQVWGQSDVRANVTVVVQVLPPDALTHAVPLTLTPTTPHHLTSGWTPQSGGGGLGRVVEAVRRVVRIGTSNEVEVEVMSVQGPTFTTPPAYTAAVWVSVREETTHYMDPVKLRGLLALYATQLEAMTNLTVATEVVRTGWSERHYPASSLLDPPSAASQPSTSLPLQVVDTNSTSLVTPLLTHAHNCHTYDHHTCTPTSCLNGGRCVARNRCVCPGGSWGLQCKILSRTFTGADWAWVRPLPQCLPTTISLRVLTRRPYALVLFSGPLAPLPRHSQDPPTPMLALQLWRGRPQVLAEGGGGTLKLEVPIAVNDGHWHTLHLRLSTQGVVLVVDLCGGGHNNNTMNDGHCTARASWTNPRGMAPWPLQVGGLAHTLPNPSQYGWKEAPTPQPLDGCVSHLRLNGQLVDLGQPAYIRGGQAGCQTQDAACVGGCGHRGECVGGLEQPECHCEAGWEGPDCATPTPSVALVSSTSYIKMSLAFTPQSPQVVTAQLRVRTRGTTTRILLHLSSLHQVAAFTIHLRAGVACVTVTGEGVARDTACVEGRPLGDGDWHTITAERHGPNLLVEVDDGDGWLRNESLASLVTPGKEGHLREPFLPLHLDTEDGITVGAVPELLKESLVDVLDDLQDVCVEDVRVWGRPLPLPPAANTTRWGHVTSWQGLEADCSDGDACLNTTCVAPFTCFSTWRATTCSCGSGRQLVGHSCQDVDECLWGPCLHGGSCYNLRPGFQCVCGPGHVGDHCQWPDLTSTVHPLTAPLAITAFTLSIIIFVVAGVVISLRLRQKWFTRGEGGQQCSLKEGQEGGQELQGDEHHQALLQRLKFTTTQPHTTSQEDSAGEMREKNKSEEVKLAAEVMAAAEGGTVTWPQPLPATDDLRAYTYEGEGSFAGSLTSALSDMREDQEGEGSMQVTPGFLEVMDLLKNLPEATKSPALQSKFTATEAVPSVK</sequence>
<dbReference type="InterPro" id="IPR013320">
    <property type="entry name" value="ConA-like_dom_sf"/>
</dbReference>
<keyword evidence="9" id="KW-1133">Transmembrane helix</keyword>
<dbReference type="GO" id="GO:0008013">
    <property type="term" value="F:beta-catenin binding"/>
    <property type="evidence" value="ECO:0007669"/>
    <property type="project" value="TreeGrafter"/>
</dbReference>
<keyword evidence="4 9" id="KW-0472">Membrane</keyword>
<evidence type="ECO:0000256" key="5">
    <source>
        <dbReference type="ARBA" id="ARBA00023157"/>
    </source>
</evidence>
<evidence type="ECO:0000259" key="10">
    <source>
        <dbReference type="PROSITE" id="PS50025"/>
    </source>
</evidence>
<keyword evidence="2" id="KW-0677">Repeat</keyword>
<dbReference type="SUPFAM" id="SSF49899">
    <property type="entry name" value="Concanavalin A-like lectins/glucanases"/>
    <property type="match status" value="2"/>
</dbReference>
<dbReference type="GO" id="GO:0016342">
    <property type="term" value="C:catenin complex"/>
    <property type="evidence" value="ECO:0007669"/>
    <property type="project" value="TreeGrafter"/>
</dbReference>
<dbReference type="PROSITE" id="PS00232">
    <property type="entry name" value="CADHERIN_1"/>
    <property type="match status" value="2"/>
</dbReference>
<feature type="domain" description="Cadherin" evidence="12">
    <location>
        <begin position="849"/>
        <end position="953"/>
    </location>
</feature>
<comment type="caution">
    <text evidence="7">Lacks conserved residue(s) required for the propagation of feature annotation.</text>
</comment>
<evidence type="ECO:0000256" key="8">
    <source>
        <dbReference type="SAM" id="MobiDB-lite"/>
    </source>
</evidence>
<feature type="domain" description="Cadherin" evidence="12">
    <location>
        <begin position="620"/>
        <end position="729"/>
    </location>
</feature>
<feature type="domain" description="Cadherin" evidence="12">
    <location>
        <begin position="730"/>
        <end position="848"/>
    </location>
</feature>
<feature type="domain" description="Cadherin" evidence="12">
    <location>
        <begin position="953"/>
        <end position="1070"/>
    </location>
</feature>
<dbReference type="PROSITE" id="PS00010">
    <property type="entry name" value="ASX_HYDROXYL"/>
    <property type="match status" value="1"/>
</dbReference>
<feature type="domain" description="EGF-like" evidence="11">
    <location>
        <begin position="1333"/>
        <end position="1366"/>
    </location>
</feature>
<evidence type="ECO:0000313" key="13">
    <source>
        <dbReference type="EMBL" id="KAK3882261.1"/>
    </source>
</evidence>
<dbReference type="SUPFAM" id="SSF57196">
    <property type="entry name" value="EGF/Laminin"/>
    <property type="match status" value="1"/>
</dbReference>
<feature type="disulfide bond" evidence="7">
    <location>
        <begin position="1356"/>
        <end position="1365"/>
    </location>
</feature>
<feature type="region of interest" description="Disordered" evidence="8">
    <location>
        <begin position="1962"/>
        <end position="1983"/>
    </location>
</feature>
<dbReference type="InterPro" id="IPR002126">
    <property type="entry name" value="Cadherin-like_dom"/>
</dbReference>
<feature type="domain" description="EGF-like" evidence="11">
    <location>
        <begin position="1848"/>
        <end position="1884"/>
    </location>
</feature>
<dbReference type="GO" id="GO:0005509">
    <property type="term" value="F:calcium ion binding"/>
    <property type="evidence" value="ECO:0007669"/>
    <property type="project" value="UniProtKB-UniRule"/>
</dbReference>
<keyword evidence="3 6" id="KW-0106">Calcium</keyword>
<dbReference type="SMART" id="SM00112">
    <property type="entry name" value="CA"/>
    <property type="match status" value="5"/>
</dbReference>
<feature type="region of interest" description="Disordered" evidence="8">
    <location>
        <begin position="1"/>
        <end position="47"/>
    </location>
</feature>
<feature type="transmembrane region" description="Helical" evidence="9">
    <location>
        <begin position="1899"/>
        <end position="1920"/>
    </location>
</feature>
<dbReference type="InterPro" id="IPR020894">
    <property type="entry name" value="Cadherin_CS"/>
</dbReference>
<dbReference type="InterPro" id="IPR000742">
    <property type="entry name" value="EGF"/>
</dbReference>
<feature type="compositionally biased region" description="Polar residues" evidence="8">
    <location>
        <begin position="404"/>
        <end position="413"/>
    </location>
</feature>
<evidence type="ECO:0000259" key="11">
    <source>
        <dbReference type="PROSITE" id="PS50026"/>
    </source>
</evidence>
<keyword evidence="5 7" id="KW-1015">Disulfide bond</keyword>
<evidence type="ECO:0000256" key="1">
    <source>
        <dbReference type="ARBA" id="ARBA00004370"/>
    </source>
</evidence>
<feature type="disulfide bond" evidence="7">
    <location>
        <begin position="1874"/>
        <end position="1883"/>
    </location>
</feature>
<feature type="compositionally biased region" description="Basic and acidic residues" evidence="8">
    <location>
        <begin position="1"/>
        <end position="34"/>
    </location>
</feature>
<dbReference type="Gene3D" id="2.60.40.60">
    <property type="entry name" value="Cadherins"/>
    <property type="match status" value="6"/>
</dbReference>
<keyword evidence="14" id="KW-1185">Reference proteome</keyword>
<dbReference type="CDD" id="cd00054">
    <property type="entry name" value="EGF_CA"/>
    <property type="match status" value="1"/>
</dbReference>
<dbReference type="Pfam" id="PF02210">
    <property type="entry name" value="Laminin_G_2"/>
    <property type="match status" value="2"/>
</dbReference>
<dbReference type="Proteomes" id="UP001286313">
    <property type="component" value="Unassembled WGS sequence"/>
</dbReference>
<dbReference type="SMART" id="SM00181">
    <property type="entry name" value="EGF"/>
    <property type="match status" value="4"/>
</dbReference>
<evidence type="ECO:0000256" key="7">
    <source>
        <dbReference type="PROSITE-ProRule" id="PRU00076"/>
    </source>
</evidence>
<dbReference type="PANTHER" id="PTHR24027">
    <property type="entry name" value="CADHERIN-23"/>
    <property type="match status" value="1"/>
</dbReference>
<feature type="disulfide bond" evidence="7">
    <location>
        <begin position="1591"/>
        <end position="1600"/>
    </location>
</feature>
<feature type="region of interest" description="Disordered" evidence="8">
    <location>
        <begin position="502"/>
        <end position="566"/>
    </location>
</feature>
<name>A0AAE1KQF9_PETCI</name>
<dbReference type="Gene3D" id="2.60.120.200">
    <property type="match status" value="2"/>
</dbReference>
<evidence type="ECO:0000256" key="6">
    <source>
        <dbReference type="PROSITE-ProRule" id="PRU00043"/>
    </source>
</evidence>
<feature type="compositionally biased region" description="Low complexity" evidence="8">
    <location>
        <begin position="437"/>
        <end position="457"/>
    </location>
</feature>
<dbReference type="CDD" id="cd11304">
    <property type="entry name" value="Cadherin_repeat"/>
    <property type="match status" value="6"/>
</dbReference>
<evidence type="ECO:0008006" key="15">
    <source>
        <dbReference type="Google" id="ProtNLM"/>
    </source>
</evidence>
<feature type="region of interest" description="Disordered" evidence="8">
    <location>
        <begin position="431"/>
        <end position="457"/>
    </location>
</feature>
<feature type="disulfide bond" evidence="7">
    <location>
        <begin position="1570"/>
        <end position="1580"/>
    </location>
</feature>
<dbReference type="PROSITE" id="PS50268">
    <property type="entry name" value="CADHERIN_2"/>
    <property type="match status" value="6"/>
</dbReference>
<proteinExistence type="predicted"/>
<feature type="region of interest" description="Disordered" evidence="8">
    <location>
        <begin position="316"/>
        <end position="419"/>
    </location>
</feature>
<feature type="compositionally biased region" description="Low complexity" evidence="8">
    <location>
        <begin position="316"/>
        <end position="327"/>
    </location>
</feature>
<feature type="compositionally biased region" description="Polar residues" evidence="8">
    <location>
        <begin position="1962"/>
        <end position="1975"/>
    </location>
</feature>
<dbReference type="InterPro" id="IPR000152">
    <property type="entry name" value="EGF-type_Asp/Asn_hydroxyl_site"/>
</dbReference>
<feature type="domain" description="Cadherin" evidence="12">
    <location>
        <begin position="64"/>
        <end position="185"/>
    </location>
</feature>
<feature type="domain" description="Laminin G" evidence="10">
    <location>
        <begin position="1605"/>
        <end position="1807"/>
    </location>
</feature>
<comment type="caution">
    <text evidence="13">The sequence shown here is derived from an EMBL/GenBank/DDBJ whole genome shotgun (WGS) entry which is preliminary data.</text>
</comment>
<dbReference type="FunFam" id="2.60.40.60:FF:000092">
    <property type="entry name" value="Protocadherin 8"/>
    <property type="match status" value="1"/>
</dbReference>
<dbReference type="GO" id="GO:0016477">
    <property type="term" value="P:cell migration"/>
    <property type="evidence" value="ECO:0007669"/>
    <property type="project" value="TreeGrafter"/>
</dbReference>
<dbReference type="InterPro" id="IPR001791">
    <property type="entry name" value="Laminin_G"/>
</dbReference>
<dbReference type="GO" id="GO:0007163">
    <property type="term" value="P:establishment or maintenance of cell polarity"/>
    <property type="evidence" value="ECO:0007669"/>
    <property type="project" value="UniProtKB-ARBA"/>
</dbReference>